<comment type="caution">
    <text evidence="2">The sequence shown here is derived from an EMBL/GenBank/DDBJ whole genome shotgun (WGS) entry which is preliminary data.</text>
</comment>
<reference evidence="2 3" key="1">
    <citation type="submission" date="2024-06" db="EMBL/GenBank/DDBJ databases">
        <title>Sorghum-associated microbial communities from plants grown in Nebraska, USA.</title>
        <authorList>
            <person name="Schachtman D."/>
        </authorList>
    </citation>
    <scope>NUCLEOTIDE SEQUENCE [LARGE SCALE GENOMIC DNA]</scope>
    <source>
        <strain evidence="2 3">2814</strain>
    </source>
</reference>
<sequence>MNRPNRLKPALLACAAGLTLLAAQPAFAQSVDSAKLLELMVAKGLVTRAEADALLAEATVAPAPAPVPAGGVANGVQTIPYIPQVVRDQIKQELRAELGTQAEAQGWSAPGQTPQWTRGITLSGDVRVRGEGVFMDDNNADVFVDYGAINAGSGQNINDRTPGYVGPAYLNTLEDRQRARIRARFGLKAQIDSWISAELRVATGNDTSPVSTNQTLGGGDEFGKYALWLDRASIRLTPVKDVALDFGRFANPFWTGELLFDEDLNFDGAAVSARRALNPELSVFGTAGAFPIFNTDFNFGSRNAPEGKGGPFESRDKYLLAAQLGLDWKPRDDVRVRAAVGYFNFDGVEGETSRPCQFYEAVCNTDPTRPQFQQFGNTMFPIRNVVPDPQNPATSPENQYFGLATAYEVLNVRASLDFNAFDGVGFRIEGDYVENLGLDETLVRARAVNNLGPSRFIPDPGNSNGVKEVYGPWAGGSSGWAIKLTAGKLDLASRGDWNVHAGYRRLESDAVLDAFSDSDFHMGGTNAQGWMVGGAYAFGKNTAVSARWLSGEEVAGAPLSADRLLLDLLTRF</sequence>
<evidence type="ECO:0000313" key="3">
    <source>
        <dbReference type="Proteomes" id="UP001549313"/>
    </source>
</evidence>
<dbReference type="Pfam" id="PF16930">
    <property type="entry name" value="Porin_5"/>
    <property type="match status" value="1"/>
</dbReference>
<evidence type="ECO:0000313" key="2">
    <source>
        <dbReference type="EMBL" id="MET4684305.1"/>
    </source>
</evidence>
<dbReference type="SUPFAM" id="SSF56935">
    <property type="entry name" value="Porins"/>
    <property type="match status" value="1"/>
</dbReference>
<proteinExistence type="predicted"/>
<name>A0ABV2RCK4_9CAUL</name>
<dbReference type="RefSeq" id="WP_354089275.1">
    <property type="nucleotide sequence ID" value="NZ_JBEPTF010000003.1"/>
</dbReference>
<dbReference type="InterPro" id="IPR032638">
    <property type="entry name" value="Porin_5"/>
</dbReference>
<dbReference type="EMBL" id="JBEPTF010000003">
    <property type="protein sequence ID" value="MET4684305.1"/>
    <property type="molecule type" value="Genomic_DNA"/>
</dbReference>
<protein>
    <recommendedName>
        <fullName evidence="4">Porin</fullName>
    </recommendedName>
</protein>
<accession>A0ABV2RCK4</accession>
<dbReference type="Proteomes" id="UP001549313">
    <property type="component" value="Unassembled WGS sequence"/>
</dbReference>
<feature type="signal peptide" evidence="1">
    <location>
        <begin position="1"/>
        <end position="28"/>
    </location>
</feature>
<feature type="chain" id="PRO_5046632472" description="Porin" evidence="1">
    <location>
        <begin position="29"/>
        <end position="572"/>
    </location>
</feature>
<organism evidence="2 3">
    <name type="scientific">Brevundimonas faecalis</name>
    <dbReference type="NCBI Taxonomy" id="947378"/>
    <lineage>
        <taxon>Bacteria</taxon>
        <taxon>Pseudomonadati</taxon>
        <taxon>Pseudomonadota</taxon>
        <taxon>Alphaproteobacteria</taxon>
        <taxon>Caulobacterales</taxon>
        <taxon>Caulobacteraceae</taxon>
        <taxon>Brevundimonas</taxon>
    </lineage>
</organism>
<evidence type="ECO:0000256" key="1">
    <source>
        <dbReference type="SAM" id="SignalP"/>
    </source>
</evidence>
<gene>
    <name evidence="2" type="ORF">ABIE19_002242</name>
</gene>
<evidence type="ECO:0008006" key="4">
    <source>
        <dbReference type="Google" id="ProtNLM"/>
    </source>
</evidence>
<keyword evidence="3" id="KW-1185">Reference proteome</keyword>
<keyword evidence="1" id="KW-0732">Signal</keyword>